<evidence type="ECO:0000313" key="3">
    <source>
        <dbReference type="Proteomes" id="UP001530400"/>
    </source>
</evidence>
<reference evidence="2 3" key="1">
    <citation type="submission" date="2024-10" db="EMBL/GenBank/DDBJ databases">
        <title>Updated reference genomes for cyclostephanoid diatoms.</title>
        <authorList>
            <person name="Roberts W.R."/>
            <person name="Alverson A.J."/>
        </authorList>
    </citation>
    <scope>NUCLEOTIDE SEQUENCE [LARGE SCALE GENOMIC DNA]</scope>
    <source>
        <strain evidence="2 3">AJA010-31</strain>
    </source>
</reference>
<protein>
    <submittedName>
        <fullName evidence="2">Uncharacterized protein</fullName>
    </submittedName>
</protein>
<dbReference type="Proteomes" id="UP001530400">
    <property type="component" value="Unassembled WGS sequence"/>
</dbReference>
<keyword evidence="3" id="KW-1185">Reference proteome</keyword>
<feature type="region of interest" description="Disordered" evidence="1">
    <location>
        <begin position="513"/>
        <end position="534"/>
    </location>
</feature>
<dbReference type="SUPFAM" id="SSF53474">
    <property type="entry name" value="alpha/beta-Hydrolases"/>
    <property type="match status" value="1"/>
</dbReference>
<dbReference type="Gene3D" id="3.40.50.1820">
    <property type="entry name" value="alpha/beta hydrolase"/>
    <property type="match status" value="1"/>
</dbReference>
<evidence type="ECO:0000313" key="2">
    <source>
        <dbReference type="EMBL" id="KAL3770998.1"/>
    </source>
</evidence>
<evidence type="ECO:0000256" key="1">
    <source>
        <dbReference type="SAM" id="MobiDB-lite"/>
    </source>
</evidence>
<comment type="caution">
    <text evidence="2">The sequence shown here is derived from an EMBL/GenBank/DDBJ whole genome shotgun (WGS) entry which is preliminary data.</text>
</comment>
<sequence>MVLFVNVTKPGYYVMAAVFCGISQTFHTASKLTYLCIHTVGRMKGKMNKAASQTVVAALLLLLSYCCNPNVGVHSFQFRSTSIPTQHGLPASTNKIHCKTNIRQRHSHLSSSTTTTNEESFASTWMQNEKRIEDQMDNAAKSAATLDESKEQSTIDEANLPFGKWEYIHGNYILRPPSDDNKTNQTPRALIHFLGGALLGAAPQLTYRYLLERLARKGYLIVATPYQLSFDHLRSCDEIIDKFERVAPSLAKQYGPVPVVGVGHSCGALLHMLITSLFPDTPRAANALISYNNRGVAEAVPLFEELVVPLFSDRDRNGSELMKSLIRVAREKYNGKVPSDETLIQLLKSLPTPIPGIEALLSPSLVSIPTPIRSTLTNILTEPIFQKLTNAEVTPLLLSSLDITQQIPKLIDEVEGGARDFVPTPDAMSSAARRAYRCRRTLLVQFDNDNLDDSEQLEGYLKEAESVMKMKRPMITIDLKRKVLKGNHLTPLLGPAGGEDWGTALEDALGNVLGGNASSEEEGEGASGSSKEAAVRERLGYEQLEKVIEELVAWLDEGSL</sequence>
<dbReference type="PANTHER" id="PTHR34127">
    <property type="entry name" value="OS04G0405600 PROTEIN"/>
    <property type="match status" value="1"/>
</dbReference>
<proteinExistence type="predicted"/>
<dbReference type="AlphaFoldDB" id="A0ABD3N4L2"/>
<gene>
    <name evidence="2" type="ORF">ACHAWO_003313</name>
</gene>
<name>A0ABD3N4L2_9STRA</name>
<accession>A0ABD3N4L2</accession>
<dbReference type="InterPro" id="IPR029058">
    <property type="entry name" value="AB_hydrolase_fold"/>
</dbReference>
<dbReference type="Pfam" id="PF07082">
    <property type="entry name" value="DUF1350"/>
    <property type="match status" value="2"/>
</dbReference>
<dbReference type="EMBL" id="JALLPJ020001296">
    <property type="protein sequence ID" value="KAL3770998.1"/>
    <property type="molecule type" value="Genomic_DNA"/>
</dbReference>
<dbReference type="PANTHER" id="PTHR34127:SF1">
    <property type="entry name" value="OS04G0405600 PROTEIN"/>
    <property type="match status" value="1"/>
</dbReference>
<organism evidence="2 3">
    <name type="scientific">Cyclotella atomus</name>
    <dbReference type="NCBI Taxonomy" id="382360"/>
    <lineage>
        <taxon>Eukaryota</taxon>
        <taxon>Sar</taxon>
        <taxon>Stramenopiles</taxon>
        <taxon>Ochrophyta</taxon>
        <taxon>Bacillariophyta</taxon>
        <taxon>Coscinodiscophyceae</taxon>
        <taxon>Thalassiosirophycidae</taxon>
        <taxon>Stephanodiscales</taxon>
        <taxon>Stephanodiscaceae</taxon>
        <taxon>Cyclotella</taxon>
    </lineage>
</organism>
<dbReference type="InterPro" id="IPR010765">
    <property type="entry name" value="DUF1350"/>
</dbReference>